<comment type="subcellular location">
    <subcellularLocation>
        <location evidence="1">Membrane</location>
        <topology evidence="1">Multi-pass membrane protein</topology>
    </subcellularLocation>
</comment>
<evidence type="ECO:0000256" key="2">
    <source>
        <dbReference type="ARBA" id="ARBA00022692"/>
    </source>
</evidence>
<keyword evidence="4 7" id="KW-0472">Membrane</keyword>
<dbReference type="CDD" id="cd17323">
    <property type="entry name" value="MFS_Tpo1_MDR_like"/>
    <property type="match status" value="1"/>
</dbReference>
<dbReference type="PANTHER" id="PTHR23502">
    <property type="entry name" value="MAJOR FACILITATOR SUPERFAMILY"/>
    <property type="match status" value="1"/>
</dbReference>
<evidence type="ECO:0000256" key="4">
    <source>
        <dbReference type="ARBA" id="ARBA00023136"/>
    </source>
</evidence>
<dbReference type="InterPro" id="IPR036259">
    <property type="entry name" value="MFS_trans_sf"/>
</dbReference>
<evidence type="ECO:0000256" key="7">
    <source>
        <dbReference type="SAM" id="Phobius"/>
    </source>
</evidence>
<feature type="compositionally biased region" description="Polar residues" evidence="6">
    <location>
        <begin position="591"/>
        <end position="601"/>
    </location>
</feature>
<keyword evidence="10" id="KW-1185">Reference proteome</keyword>
<evidence type="ECO:0000259" key="8">
    <source>
        <dbReference type="PROSITE" id="PS50850"/>
    </source>
</evidence>
<feature type="transmembrane region" description="Helical" evidence="7">
    <location>
        <begin position="146"/>
        <end position="167"/>
    </location>
</feature>
<reference evidence="9 10" key="1">
    <citation type="journal article" date="2016" name="Genome Biol. Evol.">
        <title>Divergent and convergent evolution of fungal pathogenicity.</title>
        <authorList>
            <person name="Shang Y."/>
            <person name="Xiao G."/>
            <person name="Zheng P."/>
            <person name="Cen K."/>
            <person name="Zhan S."/>
            <person name="Wang C."/>
        </authorList>
    </citation>
    <scope>NUCLEOTIDE SEQUENCE [LARGE SCALE GENOMIC DNA]</scope>
    <source>
        <strain evidence="9 10">RCEF 264</strain>
    </source>
</reference>
<feature type="transmembrane region" description="Helical" evidence="7">
    <location>
        <begin position="307"/>
        <end position="326"/>
    </location>
</feature>
<dbReference type="AlphaFoldDB" id="A0A167MLT2"/>
<feature type="transmembrane region" description="Helical" evidence="7">
    <location>
        <begin position="187"/>
        <end position="206"/>
    </location>
</feature>
<dbReference type="EMBL" id="AZHD01000023">
    <property type="protein sequence ID" value="OAA54513.1"/>
    <property type="molecule type" value="Genomic_DNA"/>
</dbReference>
<keyword evidence="5" id="KW-0325">Glycoprotein</keyword>
<feature type="transmembrane region" description="Helical" evidence="7">
    <location>
        <begin position="241"/>
        <end position="263"/>
    </location>
</feature>
<evidence type="ECO:0000256" key="6">
    <source>
        <dbReference type="SAM" id="MobiDB-lite"/>
    </source>
</evidence>
<keyword evidence="2 7" id="KW-0812">Transmembrane</keyword>
<dbReference type="PROSITE" id="PS50850">
    <property type="entry name" value="MFS"/>
    <property type="match status" value="1"/>
</dbReference>
<evidence type="ECO:0000256" key="5">
    <source>
        <dbReference type="ARBA" id="ARBA00023180"/>
    </source>
</evidence>
<dbReference type="Gene3D" id="1.20.1250.20">
    <property type="entry name" value="MFS general substrate transporter like domains"/>
    <property type="match status" value="1"/>
</dbReference>
<accession>A0A167MLT2</accession>
<feature type="transmembrane region" description="Helical" evidence="7">
    <location>
        <begin position="459"/>
        <end position="481"/>
    </location>
</feature>
<evidence type="ECO:0000313" key="9">
    <source>
        <dbReference type="EMBL" id="OAA54513.1"/>
    </source>
</evidence>
<dbReference type="OrthoDB" id="3365399at2759"/>
<feature type="compositionally biased region" description="Basic and acidic residues" evidence="6">
    <location>
        <begin position="602"/>
        <end position="619"/>
    </location>
</feature>
<name>A0A167MLT2_9HYPO</name>
<evidence type="ECO:0000256" key="1">
    <source>
        <dbReference type="ARBA" id="ARBA00004141"/>
    </source>
</evidence>
<dbReference type="Pfam" id="PF07690">
    <property type="entry name" value="MFS_1"/>
    <property type="match status" value="1"/>
</dbReference>
<evidence type="ECO:0000313" key="10">
    <source>
        <dbReference type="Proteomes" id="UP000076874"/>
    </source>
</evidence>
<dbReference type="FunFam" id="1.20.1250.20:FF:000011">
    <property type="entry name" value="MFS multidrug transporter, putative"/>
    <property type="match status" value="1"/>
</dbReference>
<feature type="transmembrane region" description="Helical" evidence="7">
    <location>
        <begin position="418"/>
        <end position="438"/>
    </location>
</feature>
<feature type="region of interest" description="Disordered" evidence="6">
    <location>
        <begin position="1"/>
        <end position="28"/>
    </location>
</feature>
<dbReference type="InterPro" id="IPR011701">
    <property type="entry name" value="MFS"/>
</dbReference>
<feature type="transmembrane region" description="Helical" evidence="7">
    <location>
        <begin position="555"/>
        <end position="577"/>
    </location>
</feature>
<proteinExistence type="predicted"/>
<dbReference type="InterPro" id="IPR020846">
    <property type="entry name" value="MFS_dom"/>
</dbReference>
<protein>
    <submittedName>
        <fullName evidence="9">Major facilitator superfamily transporter</fullName>
    </submittedName>
</protein>
<comment type="caution">
    <text evidence="9">The sequence shown here is derived from an EMBL/GenBank/DDBJ whole genome shotgun (WGS) entry which is preliminary data.</text>
</comment>
<feature type="compositionally biased region" description="Polar residues" evidence="6">
    <location>
        <begin position="625"/>
        <end position="635"/>
    </location>
</feature>
<feature type="region of interest" description="Disordered" evidence="6">
    <location>
        <begin position="76"/>
        <end position="119"/>
    </location>
</feature>
<gene>
    <name evidence="9" type="ORF">SPI_08759</name>
</gene>
<feature type="transmembrane region" description="Helical" evidence="7">
    <location>
        <begin position="487"/>
        <end position="509"/>
    </location>
</feature>
<keyword evidence="3 7" id="KW-1133">Transmembrane helix</keyword>
<sequence>MSDHQPPVSEQIPPAGEVPVPAAGDGRRCGRPVAVAVAVTLVVLQRHGRRLRRLSLAGSDRSDPLAPLELALRGSYENPLELDEDGETDVEDDEDDADDNDNNENNLPPVAPIPTATSAGSVASRMPEFEVTFADDDPGNPRQWPLWYRCWCLGCVSFSTWAVVVYSTSYTSAIPGLMQYFDEPNEAVATLGMTTYLLGLAVGALLTAPLSELFGRRPVYLVCMVCFTVLVVPGAQAHSLAGIIAVRFFGAMFGAALVGNGPATVVDISTEEYRALYMSIMSVAPMNGPVTGPIIGGFVYEYLGWRWDSYIVLIFGGAAILAMATVKETYAPAILKARVAAKRKATDDPRYWCRYDERVPVVQLYKTNMSRPFVLAATEPILWFFNIWISIVYAILYLCFVAYPIVFAQGRGWSPGQSGLAFLGIGIGTMMGICSEPLCRRLINSYPKDPETGRAPPEASARVMVIGAVLTPIGQLVFSWTCLPATIHWAIPIAFGIPFGLGNTLTFIYGSNYLAGAYGLYAASAMSGNMVLRSLCGGTLPLAGARMYATLTPQWAGTLLGLLEVCLIPIPVAFLKYGKQIRARSRRGATGYNNDHSSSTENHLDVEHDAGLDGHDEKQGAPVAQATSITRSTKE</sequence>
<dbReference type="Proteomes" id="UP000076874">
    <property type="component" value="Unassembled WGS sequence"/>
</dbReference>
<dbReference type="PANTHER" id="PTHR23502:SF12">
    <property type="entry name" value="MULTIDRUG TRANSPORTER, PUTATIVE (AFU_ORTHOLOGUE AFUA_1G06440)-RELATED"/>
    <property type="match status" value="1"/>
</dbReference>
<feature type="domain" description="Major facilitator superfamily (MFS) profile" evidence="8">
    <location>
        <begin position="152"/>
        <end position="635"/>
    </location>
</feature>
<feature type="transmembrane region" description="Helical" evidence="7">
    <location>
        <begin position="218"/>
        <end position="235"/>
    </location>
</feature>
<dbReference type="GO" id="GO:0005886">
    <property type="term" value="C:plasma membrane"/>
    <property type="evidence" value="ECO:0007669"/>
    <property type="project" value="TreeGrafter"/>
</dbReference>
<evidence type="ECO:0000256" key="3">
    <source>
        <dbReference type="ARBA" id="ARBA00022989"/>
    </source>
</evidence>
<feature type="region of interest" description="Disordered" evidence="6">
    <location>
        <begin position="588"/>
        <end position="635"/>
    </location>
</feature>
<dbReference type="SUPFAM" id="SSF103473">
    <property type="entry name" value="MFS general substrate transporter"/>
    <property type="match status" value="1"/>
</dbReference>
<feature type="transmembrane region" description="Helical" evidence="7">
    <location>
        <begin position="381"/>
        <end position="406"/>
    </location>
</feature>
<feature type="transmembrane region" description="Helical" evidence="7">
    <location>
        <begin position="275"/>
        <end position="295"/>
    </location>
</feature>
<dbReference type="STRING" id="1081102.A0A167MLT2"/>
<feature type="compositionally biased region" description="Acidic residues" evidence="6">
    <location>
        <begin position="80"/>
        <end position="102"/>
    </location>
</feature>
<dbReference type="GO" id="GO:0022857">
    <property type="term" value="F:transmembrane transporter activity"/>
    <property type="evidence" value="ECO:0007669"/>
    <property type="project" value="InterPro"/>
</dbReference>
<organism evidence="9 10">
    <name type="scientific">Niveomyces insectorum RCEF 264</name>
    <dbReference type="NCBI Taxonomy" id="1081102"/>
    <lineage>
        <taxon>Eukaryota</taxon>
        <taxon>Fungi</taxon>
        <taxon>Dikarya</taxon>
        <taxon>Ascomycota</taxon>
        <taxon>Pezizomycotina</taxon>
        <taxon>Sordariomycetes</taxon>
        <taxon>Hypocreomycetidae</taxon>
        <taxon>Hypocreales</taxon>
        <taxon>Cordycipitaceae</taxon>
        <taxon>Niveomyces</taxon>
    </lineage>
</organism>
<feature type="compositionally biased region" description="Low complexity" evidence="6">
    <location>
        <begin position="13"/>
        <end position="24"/>
    </location>
</feature>